<dbReference type="Pfam" id="PF00873">
    <property type="entry name" value="ACR_tran"/>
    <property type="match status" value="1"/>
</dbReference>
<accession>A0ABU8GWL0</accession>
<sequence>TEALKRANQETGGSSVELAGAEYTVRSGGYLKTLDDFRATPLRSDAGVPVTLGDVATVQVGPEMRRGLAELNGEGEVAGG</sequence>
<name>A0ABU8GWL0_9ACTN</name>
<dbReference type="Gene3D" id="3.30.2090.10">
    <property type="entry name" value="Multidrug efflux transporter AcrB TolC docking domain, DN and DC subdomains"/>
    <property type="match status" value="1"/>
</dbReference>
<keyword evidence="2" id="KW-1185">Reference proteome</keyword>
<dbReference type="InterPro" id="IPR027463">
    <property type="entry name" value="AcrB_DN_DC_subdom"/>
</dbReference>
<dbReference type="EMBL" id="JBBAYM010000801">
    <property type="protein sequence ID" value="MEI5617572.1"/>
    <property type="molecule type" value="Genomic_DNA"/>
</dbReference>
<protein>
    <submittedName>
        <fullName evidence="1">Efflux RND transporter permease subunit</fullName>
    </submittedName>
</protein>
<comment type="caution">
    <text evidence="1">The sequence shown here is derived from an EMBL/GenBank/DDBJ whole genome shotgun (WGS) entry which is preliminary data.</text>
</comment>
<dbReference type="SUPFAM" id="SSF82714">
    <property type="entry name" value="Multidrug efflux transporter AcrB TolC docking domain, DN and DC subdomains"/>
    <property type="match status" value="1"/>
</dbReference>
<feature type="non-terminal residue" evidence="1">
    <location>
        <position position="80"/>
    </location>
</feature>
<dbReference type="Proteomes" id="UP001365781">
    <property type="component" value="Unassembled WGS sequence"/>
</dbReference>
<dbReference type="Gene3D" id="3.30.70.1320">
    <property type="entry name" value="Multidrug efflux transporter AcrB pore domain like"/>
    <property type="match status" value="1"/>
</dbReference>
<dbReference type="InterPro" id="IPR001036">
    <property type="entry name" value="Acrflvin-R"/>
</dbReference>
<evidence type="ECO:0000313" key="2">
    <source>
        <dbReference type="Proteomes" id="UP001365781"/>
    </source>
</evidence>
<reference evidence="1 2" key="1">
    <citation type="submission" date="2024-03" db="EMBL/GenBank/DDBJ databases">
        <title>First Report of Pectobacterium brasiliscabiei causing potato scab in china.</title>
        <authorList>
            <person name="Handique U."/>
        </authorList>
    </citation>
    <scope>NUCLEOTIDE SEQUENCE [LARGE SCALE GENOMIC DNA]</scope>
    <source>
        <strain evidence="1 2">ZRIMU1503</strain>
    </source>
</reference>
<dbReference type="PANTHER" id="PTHR32063">
    <property type="match status" value="1"/>
</dbReference>
<gene>
    <name evidence="1" type="ORF">WB403_51660</name>
</gene>
<feature type="non-terminal residue" evidence="1">
    <location>
        <position position="1"/>
    </location>
</feature>
<proteinExistence type="predicted"/>
<evidence type="ECO:0000313" key="1">
    <source>
        <dbReference type="EMBL" id="MEI5617572.1"/>
    </source>
</evidence>
<dbReference type="PANTHER" id="PTHR32063:SF19">
    <property type="entry name" value="CATION EFFLUX SYSTEM PROTEIN CUSA"/>
    <property type="match status" value="1"/>
</dbReference>
<organism evidence="1 2">
    <name type="scientific">Streptomyces brasiliscabiei</name>
    <dbReference type="NCBI Taxonomy" id="2736302"/>
    <lineage>
        <taxon>Bacteria</taxon>
        <taxon>Bacillati</taxon>
        <taxon>Actinomycetota</taxon>
        <taxon>Actinomycetes</taxon>
        <taxon>Kitasatosporales</taxon>
        <taxon>Streptomycetaceae</taxon>
        <taxon>Streptomyces</taxon>
    </lineage>
</organism>